<dbReference type="SMART" id="SM01100">
    <property type="entry name" value="CRAL_TRIO_N"/>
    <property type="match status" value="1"/>
</dbReference>
<dbReference type="GO" id="GO:1902936">
    <property type="term" value="F:phosphatidylinositol bisphosphate binding"/>
    <property type="evidence" value="ECO:0007669"/>
    <property type="project" value="TreeGrafter"/>
</dbReference>
<dbReference type="OrthoDB" id="10028556at2759"/>
<dbReference type="EMBL" id="CADEBD010000288">
    <property type="protein sequence ID" value="CAB3231191.1"/>
    <property type="molecule type" value="Genomic_DNA"/>
</dbReference>
<dbReference type="SMART" id="SM00516">
    <property type="entry name" value="SEC14"/>
    <property type="match status" value="1"/>
</dbReference>
<dbReference type="InterPro" id="IPR011074">
    <property type="entry name" value="CRAL/TRIO_N_dom"/>
</dbReference>
<dbReference type="CDD" id="cd00170">
    <property type="entry name" value="SEC14"/>
    <property type="match status" value="1"/>
</dbReference>
<dbReference type="Gene3D" id="3.40.525.10">
    <property type="entry name" value="CRAL-TRIO lipid binding domain"/>
    <property type="match status" value="1"/>
</dbReference>
<dbReference type="PRINTS" id="PR00180">
    <property type="entry name" value="CRETINALDHBP"/>
</dbReference>
<comment type="caution">
    <text evidence="2">The sequence shown here is derived from an EMBL/GenBank/DDBJ whole genome shotgun (WGS) entry which is preliminary data.</text>
</comment>
<dbReference type="InterPro" id="IPR036273">
    <property type="entry name" value="CRAL/TRIO_N_dom_sf"/>
</dbReference>
<protein>
    <recommendedName>
        <fullName evidence="1">CRAL-TRIO domain-containing protein</fullName>
    </recommendedName>
</protein>
<name>A0A8S0ZFU2_ARCPL</name>
<sequence>MSIRPLPPALAEKARVELNEDPKRLKDDLQSIKDWIAKQPHLNARTDNQWLVAFLRGCKYSLERTKEKLDNYYSMRTTVPELERIKYSDPLFDEVLSLGVSVILPNTSGPDGRRINLMRPGKYDPNKYNIMDIMSVNYTLIKILLVDDDHMTVSGIESIGDMEGLSLGHFLQMTPVVIKKLVAAGQDAAPLRIKGTHYLNTPAGFEKVYNLMKSFLNEKNRNRLYIYNNKNYDAMYKYIPKEILPAEYGGNGGSIEEIIDYWRSKVKEYSAWLEEDFKYKTDESKRPGKPKTAEDMFGVEGSFRQLEFD</sequence>
<proteinExistence type="predicted"/>
<gene>
    <name evidence="2" type="ORF">APLA_LOCUS5033</name>
</gene>
<reference evidence="2 3" key="1">
    <citation type="submission" date="2020-04" db="EMBL/GenBank/DDBJ databases">
        <authorList>
            <person name="Wallbank WR R."/>
            <person name="Pardo Diaz C."/>
            <person name="Kozak K."/>
            <person name="Martin S."/>
            <person name="Jiggins C."/>
            <person name="Moest M."/>
            <person name="Warren A I."/>
            <person name="Byers J.R.P. K."/>
            <person name="Montejo-Kovacevich G."/>
            <person name="Yen C E."/>
        </authorList>
    </citation>
    <scope>NUCLEOTIDE SEQUENCE [LARGE SCALE GENOMIC DNA]</scope>
</reference>
<dbReference type="InterPro" id="IPR001251">
    <property type="entry name" value="CRAL-TRIO_dom"/>
</dbReference>
<evidence type="ECO:0000259" key="1">
    <source>
        <dbReference type="PROSITE" id="PS50191"/>
    </source>
</evidence>
<dbReference type="AlphaFoldDB" id="A0A8S0ZFU2"/>
<dbReference type="Pfam" id="PF00650">
    <property type="entry name" value="CRAL_TRIO"/>
    <property type="match status" value="1"/>
</dbReference>
<evidence type="ECO:0000313" key="3">
    <source>
        <dbReference type="Proteomes" id="UP000494256"/>
    </source>
</evidence>
<evidence type="ECO:0000313" key="2">
    <source>
        <dbReference type="EMBL" id="CAB3231191.1"/>
    </source>
</evidence>
<dbReference type="SUPFAM" id="SSF46938">
    <property type="entry name" value="CRAL/TRIO N-terminal domain"/>
    <property type="match status" value="1"/>
</dbReference>
<accession>A0A8S0ZFU2</accession>
<dbReference type="PANTHER" id="PTHR10174:SF216">
    <property type="entry name" value="CRAL-TRIO DOMAIN-CONTAINING PROTEIN-RELATED"/>
    <property type="match status" value="1"/>
</dbReference>
<dbReference type="PANTHER" id="PTHR10174">
    <property type="entry name" value="ALPHA-TOCOPHEROL TRANSFER PROTEIN-RELATED"/>
    <property type="match status" value="1"/>
</dbReference>
<dbReference type="SUPFAM" id="SSF52087">
    <property type="entry name" value="CRAL/TRIO domain"/>
    <property type="match status" value="1"/>
</dbReference>
<dbReference type="Proteomes" id="UP000494256">
    <property type="component" value="Unassembled WGS sequence"/>
</dbReference>
<dbReference type="InterPro" id="IPR036865">
    <property type="entry name" value="CRAL-TRIO_dom_sf"/>
</dbReference>
<organism evidence="2 3">
    <name type="scientific">Arctia plantaginis</name>
    <name type="common">Wood tiger moth</name>
    <name type="synonym">Phalaena plantaginis</name>
    <dbReference type="NCBI Taxonomy" id="874455"/>
    <lineage>
        <taxon>Eukaryota</taxon>
        <taxon>Metazoa</taxon>
        <taxon>Ecdysozoa</taxon>
        <taxon>Arthropoda</taxon>
        <taxon>Hexapoda</taxon>
        <taxon>Insecta</taxon>
        <taxon>Pterygota</taxon>
        <taxon>Neoptera</taxon>
        <taxon>Endopterygota</taxon>
        <taxon>Lepidoptera</taxon>
        <taxon>Glossata</taxon>
        <taxon>Ditrysia</taxon>
        <taxon>Noctuoidea</taxon>
        <taxon>Erebidae</taxon>
        <taxon>Arctiinae</taxon>
        <taxon>Arctia</taxon>
    </lineage>
</organism>
<dbReference type="PROSITE" id="PS50191">
    <property type="entry name" value="CRAL_TRIO"/>
    <property type="match status" value="1"/>
</dbReference>
<dbReference type="Gene3D" id="1.20.5.1200">
    <property type="entry name" value="Alpha-tocopherol transfer"/>
    <property type="match status" value="1"/>
</dbReference>
<dbReference type="GO" id="GO:0016020">
    <property type="term" value="C:membrane"/>
    <property type="evidence" value="ECO:0007669"/>
    <property type="project" value="TreeGrafter"/>
</dbReference>
<dbReference type="Gene3D" id="1.10.8.20">
    <property type="entry name" value="N-terminal domain of phosphatidylinositol transfer protein sec14p"/>
    <property type="match status" value="1"/>
</dbReference>
<feature type="domain" description="CRAL-TRIO" evidence="1">
    <location>
        <begin position="88"/>
        <end position="256"/>
    </location>
</feature>